<dbReference type="EMBL" id="JACJJC010000322">
    <property type="protein sequence ID" value="MBM6705314.1"/>
    <property type="molecule type" value="Genomic_DNA"/>
</dbReference>
<name>A0ABS2DVE4_9BURK</name>
<dbReference type="Proteomes" id="UP000715095">
    <property type="component" value="Unassembled WGS sequence"/>
</dbReference>
<protein>
    <submittedName>
        <fullName evidence="1">Helix-turn-helix domain-containing protein</fullName>
    </submittedName>
</protein>
<accession>A0ABS2DVE4</accession>
<proteinExistence type="predicted"/>
<comment type="caution">
    <text evidence="1">The sequence shown here is derived from an EMBL/GenBank/DDBJ whole genome shotgun (WGS) entry which is preliminary data.</text>
</comment>
<evidence type="ECO:0000313" key="1">
    <source>
        <dbReference type="EMBL" id="MBM6705314.1"/>
    </source>
</evidence>
<dbReference type="RefSeq" id="WP_205105234.1">
    <property type="nucleotide sequence ID" value="NZ_JACJJC010000322.1"/>
</dbReference>
<dbReference type="InterPro" id="IPR036388">
    <property type="entry name" value="WH-like_DNA-bd_sf"/>
</dbReference>
<dbReference type="Gene3D" id="1.10.10.10">
    <property type="entry name" value="Winged helix-like DNA-binding domain superfamily/Winged helix DNA-binding domain"/>
    <property type="match status" value="1"/>
</dbReference>
<keyword evidence="2" id="KW-1185">Reference proteome</keyword>
<evidence type="ECO:0000313" key="2">
    <source>
        <dbReference type="Proteomes" id="UP000715095"/>
    </source>
</evidence>
<gene>
    <name evidence="1" type="ORF">H6A60_12650</name>
</gene>
<sequence>MSAEFGKNTDLQTQVLLLYAVAMMQPVTTKELCSVLQVSRMTLNRQFMSLATNFGVLIRFDVQKIGEPGRHGSYSIASWGVINAEAFMEHVRYVIDEQKDAERAAE</sequence>
<reference evidence="1 2" key="1">
    <citation type="journal article" date="2021" name="Sci. Rep.">
        <title>The distribution of antibiotic resistance genes in chicken gut microbiota commensals.</title>
        <authorList>
            <person name="Juricova H."/>
            <person name="Matiasovicova J."/>
            <person name="Kubasova T."/>
            <person name="Cejkova D."/>
            <person name="Rychlik I."/>
        </authorList>
    </citation>
    <scope>NUCLEOTIDE SEQUENCE [LARGE SCALE GENOMIC DNA]</scope>
    <source>
        <strain evidence="1 2">An829</strain>
    </source>
</reference>
<organism evidence="1 2">
    <name type="scientific">Sutterella massiliensis</name>
    <dbReference type="NCBI Taxonomy" id="1816689"/>
    <lineage>
        <taxon>Bacteria</taxon>
        <taxon>Pseudomonadati</taxon>
        <taxon>Pseudomonadota</taxon>
        <taxon>Betaproteobacteria</taxon>
        <taxon>Burkholderiales</taxon>
        <taxon>Sutterellaceae</taxon>
        <taxon>Sutterella</taxon>
    </lineage>
</organism>